<dbReference type="PROSITE" id="PS51387">
    <property type="entry name" value="FAD_PCMH"/>
    <property type="match status" value="1"/>
</dbReference>
<dbReference type="SUPFAM" id="SSF56176">
    <property type="entry name" value="FAD-binding/transporter-associated domain-like"/>
    <property type="match status" value="1"/>
</dbReference>
<dbReference type="InterPro" id="IPR016169">
    <property type="entry name" value="FAD-bd_PCMH_sub2"/>
</dbReference>
<gene>
    <name evidence="5" type="ORF">AVDCRST_MAG67-3421</name>
</gene>
<evidence type="ECO:0000256" key="1">
    <source>
        <dbReference type="ARBA" id="ARBA00022630"/>
    </source>
</evidence>
<keyword evidence="1" id="KW-0285">Flavoprotein</keyword>
<dbReference type="PANTHER" id="PTHR42659">
    <property type="entry name" value="XANTHINE DEHYDROGENASE SUBUNIT C-RELATED"/>
    <property type="match status" value="1"/>
</dbReference>
<sequence length="291" mass="30649">MQTPAPCDYSRATSVDDAIAQLQALGGNARILAGGYSLIPMMKLRLANPGHVIDINPIEPELNYIRQEGNEIRIGALTRHVNMLESDLLARTFPDIFREAEAVLADPVVRNRGTMGGSLCQSDPAEDLSGVVVALKGKAVLRGPGGAERVVEMDEFHIGPYMTAVGPTEMLIEVRFPIHPGFGGAHEKVERRAGDFAIVAASAALSIQGGTIQTAGVACSAVGPTTMHIKRAEEALVGKAPSEELFQQAGQMASADCSPNSDGRGPADYKRAVAGVLTQRALSRAAATALR</sequence>
<organism evidence="5">
    <name type="scientific">uncultured Solirubrobacteraceae bacterium</name>
    <dbReference type="NCBI Taxonomy" id="1162706"/>
    <lineage>
        <taxon>Bacteria</taxon>
        <taxon>Bacillati</taxon>
        <taxon>Actinomycetota</taxon>
        <taxon>Thermoleophilia</taxon>
        <taxon>Solirubrobacterales</taxon>
        <taxon>Solirubrobacteraceae</taxon>
        <taxon>environmental samples</taxon>
    </lineage>
</organism>
<evidence type="ECO:0000259" key="4">
    <source>
        <dbReference type="PROSITE" id="PS51387"/>
    </source>
</evidence>
<dbReference type="InterPro" id="IPR036683">
    <property type="entry name" value="CO_DH_flav_C_dom_sf"/>
</dbReference>
<evidence type="ECO:0000313" key="5">
    <source>
        <dbReference type="EMBL" id="CAA9521835.1"/>
    </source>
</evidence>
<protein>
    <submittedName>
        <fullName evidence="5">Aerobic carbon monoxide dehydrogenase (Quinone), medium chain</fullName>
        <ecNumber evidence="5">1.2.5.3</ecNumber>
    </submittedName>
</protein>
<dbReference type="GO" id="GO:0071949">
    <property type="term" value="F:FAD binding"/>
    <property type="evidence" value="ECO:0007669"/>
    <property type="project" value="InterPro"/>
</dbReference>
<dbReference type="InterPro" id="IPR036318">
    <property type="entry name" value="FAD-bd_PCMH-like_sf"/>
</dbReference>
<dbReference type="AlphaFoldDB" id="A0A6J4TF72"/>
<keyword evidence="2" id="KW-0274">FAD</keyword>
<dbReference type="Gene3D" id="3.30.43.10">
    <property type="entry name" value="Uridine Diphospho-n-acetylenolpyruvylglucosamine Reductase, domain 2"/>
    <property type="match status" value="1"/>
</dbReference>
<dbReference type="SMART" id="SM01092">
    <property type="entry name" value="CO_deh_flav_C"/>
    <property type="match status" value="1"/>
</dbReference>
<dbReference type="SUPFAM" id="SSF55447">
    <property type="entry name" value="CO dehydrogenase flavoprotein C-terminal domain-like"/>
    <property type="match status" value="1"/>
</dbReference>
<dbReference type="PANTHER" id="PTHR42659:SF2">
    <property type="entry name" value="XANTHINE DEHYDROGENASE SUBUNIT C-RELATED"/>
    <property type="match status" value="1"/>
</dbReference>
<evidence type="ECO:0000256" key="3">
    <source>
        <dbReference type="ARBA" id="ARBA00023002"/>
    </source>
</evidence>
<dbReference type="InterPro" id="IPR016166">
    <property type="entry name" value="FAD-bd_PCMH"/>
</dbReference>
<dbReference type="Pfam" id="PF03450">
    <property type="entry name" value="CO_deh_flav_C"/>
    <property type="match status" value="1"/>
</dbReference>
<reference evidence="5" key="1">
    <citation type="submission" date="2020-02" db="EMBL/GenBank/DDBJ databases">
        <authorList>
            <person name="Meier V. D."/>
        </authorList>
    </citation>
    <scope>NUCLEOTIDE SEQUENCE</scope>
    <source>
        <strain evidence="5">AVDCRST_MAG67</strain>
    </source>
</reference>
<evidence type="ECO:0000256" key="2">
    <source>
        <dbReference type="ARBA" id="ARBA00022827"/>
    </source>
</evidence>
<feature type="domain" description="FAD-binding PCMH-type" evidence="4">
    <location>
        <begin position="2"/>
        <end position="181"/>
    </location>
</feature>
<name>A0A6J4TF72_9ACTN</name>
<dbReference type="Gene3D" id="3.30.465.10">
    <property type="match status" value="1"/>
</dbReference>
<dbReference type="InterPro" id="IPR016167">
    <property type="entry name" value="FAD-bd_PCMH_sub1"/>
</dbReference>
<accession>A0A6J4TF72</accession>
<dbReference type="InterPro" id="IPR002346">
    <property type="entry name" value="Mopterin_DH_FAD-bd"/>
</dbReference>
<dbReference type="Gene3D" id="3.30.390.50">
    <property type="entry name" value="CO dehydrogenase flavoprotein, C-terminal domain"/>
    <property type="match status" value="1"/>
</dbReference>
<dbReference type="EMBL" id="CADCVQ010000147">
    <property type="protein sequence ID" value="CAA9521835.1"/>
    <property type="molecule type" value="Genomic_DNA"/>
</dbReference>
<dbReference type="InterPro" id="IPR051312">
    <property type="entry name" value="Diverse_Substr_Oxidored"/>
</dbReference>
<dbReference type="GO" id="GO:0008805">
    <property type="term" value="F:carbon-monoxide oxygenase activity"/>
    <property type="evidence" value="ECO:0007669"/>
    <property type="project" value="UniProtKB-EC"/>
</dbReference>
<dbReference type="EC" id="1.2.5.3" evidence="5"/>
<keyword evidence="3 5" id="KW-0560">Oxidoreductase</keyword>
<proteinExistence type="predicted"/>
<dbReference type="Pfam" id="PF00941">
    <property type="entry name" value="FAD_binding_5"/>
    <property type="match status" value="1"/>
</dbReference>
<dbReference type="InterPro" id="IPR005107">
    <property type="entry name" value="CO_DH_flav_C"/>
</dbReference>